<protein>
    <recommendedName>
        <fullName evidence="1">UspA domain-containing protein</fullName>
    </recommendedName>
</protein>
<dbReference type="Gene3D" id="3.40.50.620">
    <property type="entry name" value="HUPs"/>
    <property type="match status" value="1"/>
</dbReference>
<dbReference type="Pfam" id="PF00582">
    <property type="entry name" value="Usp"/>
    <property type="match status" value="1"/>
</dbReference>
<dbReference type="EMBL" id="JAODUP010000195">
    <property type="protein sequence ID" value="KAK2157232.1"/>
    <property type="molecule type" value="Genomic_DNA"/>
</dbReference>
<dbReference type="CDD" id="cd23659">
    <property type="entry name" value="USP_At3g01520-like"/>
    <property type="match status" value="1"/>
</dbReference>
<evidence type="ECO:0000313" key="3">
    <source>
        <dbReference type="Proteomes" id="UP001208570"/>
    </source>
</evidence>
<dbReference type="PRINTS" id="PR01438">
    <property type="entry name" value="UNVRSLSTRESS"/>
</dbReference>
<name>A0AAD9JQS5_9ANNE</name>
<proteinExistence type="predicted"/>
<accession>A0AAD9JQS5</accession>
<dbReference type="SUPFAM" id="SSF52402">
    <property type="entry name" value="Adenine nucleotide alpha hydrolases-like"/>
    <property type="match status" value="1"/>
</dbReference>
<organism evidence="2 3">
    <name type="scientific">Paralvinella palmiformis</name>
    <dbReference type="NCBI Taxonomy" id="53620"/>
    <lineage>
        <taxon>Eukaryota</taxon>
        <taxon>Metazoa</taxon>
        <taxon>Spiralia</taxon>
        <taxon>Lophotrochozoa</taxon>
        <taxon>Annelida</taxon>
        <taxon>Polychaeta</taxon>
        <taxon>Sedentaria</taxon>
        <taxon>Canalipalpata</taxon>
        <taxon>Terebellida</taxon>
        <taxon>Terebelliformia</taxon>
        <taxon>Alvinellidae</taxon>
        <taxon>Paralvinella</taxon>
    </lineage>
</organism>
<gene>
    <name evidence="2" type="ORF">LSH36_195g06003</name>
</gene>
<comment type="caution">
    <text evidence="2">The sequence shown here is derived from an EMBL/GenBank/DDBJ whole genome shotgun (WGS) entry which is preliminary data.</text>
</comment>
<feature type="domain" description="UspA" evidence="1">
    <location>
        <begin position="15"/>
        <end position="156"/>
    </location>
</feature>
<dbReference type="InterPro" id="IPR006016">
    <property type="entry name" value="UspA"/>
</dbReference>
<evidence type="ECO:0000259" key="1">
    <source>
        <dbReference type="Pfam" id="PF00582"/>
    </source>
</evidence>
<keyword evidence="3" id="KW-1185">Reference proteome</keyword>
<dbReference type="PANTHER" id="PTHR46989:SF3">
    <property type="entry name" value="USPA DOMAIN-CONTAINING PROTEIN"/>
    <property type="match status" value="1"/>
</dbReference>
<dbReference type="InterPro" id="IPR006015">
    <property type="entry name" value="Universal_stress_UspA"/>
</dbReference>
<dbReference type="Proteomes" id="UP001208570">
    <property type="component" value="Unassembled WGS sequence"/>
</dbReference>
<dbReference type="InterPro" id="IPR014729">
    <property type="entry name" value="Rossmann-like_a/b/a_fold"/>
</dbReference>
<reference evidence="2" key="1">
    <citation type="journal article" date="2023" name="Mol. Biol. Evol.">
        <title>Third-Generation Sequencing Reveals the Adaptive Role of the Epigenome in Three Deep-Sea Polychaetes.</title>
        <authorList>
            <person name="Perez M."/>
            <person name="Aroh O."/>
            <person name="Sun Y."/>
            <person name="Lan Y."/>
            <person name="Juniper S.K."/>
            <person name="Young C.R."/>
            <person name="Angers B."/>
            <person name="Qian P.Y."/>
        </authorList>
    </citation>
    <scope>NUCLEOTIDE SEQUENCE</scope>
    <source>
        <strain evidence="2">P08H-3</strain>
    </source>
</reference>
<dbReference type="AlphaFoldDB" id="A0AAD9JQS5"/>
<dbReference type="PANTHER" id="PTHR46989">
    <property type="entry name" value="USP DOMAIN-CONTAINING PROTEIN"/>
    <property type="match status" value="1"/>
</dbReference>
<sequence length="157" mass="17871">MTSHTASGDHKDFVVVIPVDRSKHSEQAYDWYLRNLHRPGNHIFLIHIPERPTLHTAKGGRLSDGEIQRLMQKEKEETEEMINKYSNKHLETNVQAEYKTIYANKAGEAIVDTANELLADMIVMGTRGMGTIRRTILGSVSDYVVHHSHQPVIICKI</sequence>
<evidence type="ECO:0000313" key="2">
    <source>
        <dbReference type="EMBL" id="KAK2157232.1"/>
    </source>
</evidence>